<dbReference type="InterPro" id="IPR004320">
    <property type="entry name" value="BPS1_pln"/>
</dbReference>
<dbReference type="Gramene" id="ERM96381">
    <property type="protein sequence ID" value="ERM96381"/>
    <property type="gene ID" value="AMTR_s00001p00234110"/>
</dbReference>
<keyword evidence="2" id="KW-1185">Reference proteome</keyword>
<dbReference type="PANTHER" id="PTHR33070">
    <property type="entry name" value="OS06G0725500 PROTEIN"/>
    <property type="match status" value="1"/>
</dbReference>
<dbReference type="EMBL" id="KI397142">
    <property type="protein sequence ID" value="ERM96381.1"/>
    <property type="molecule type" value="Genomic_DNA"/>
</dbReference>
<dbReference type="eggNOG" id="ENOG502QUY1">
    <property type="taxonomic scope" value="Eukaryota"/>
</dbReference>
<dbReference type="Pfam" id="PF03087">
    <property type="entry name" value="BPS1"/>
    <property type="match status" value="1"/>
</dbReference>
<dbReference type="Proteomes" id="UP000017836">
    <property type="component" value="Unassembled WGS sequence"/>
</dbReference>
<dbReference type="GO" id="GO:0048367">
    <property type="term" value="P:shoot system development"/>
    <property type="evidence" value="ECO:0007669"/>
    <property type="project" value="InterPro"/>
</dbReference>
<protein>
    <submittedName>
        <fullName evidence="1">Uncharacterized protein</fullName>
    </submittedName>
</protein>
<gene>
    <name evidence="1" type="ORF">AMTR_s00001p00234110</name>
</gene>
<accession>W1NLK7</accession>
<dbReference type="HOGENOM" id="CLU_1423305_0_0_1"/>
<evidence type="ECO:0000313" key="1">
    <source>
        <dbReference type="EMBL" id="ERM96381.1"/>
    </source>
</evidence>
<dbReference type="PANTHER" id="PTHR33070:SF120">
    <property type="entry name" value="EXPRESSED PROTEIN"/>
    <property type="match status" value="1"/>
</dbReference>
<dbReference type="OMA" id="FHACNAS"/>
<reference evidence="2" key="1">
    <citation type="journal article" date="2013" name="Science">
        <title>The Amborella genome and the evolution of flowering plants.</title>
        <authorList>
            <consortium name="Amborella Genome Project"/>
        </authorList>
    </citation>
    <scope>NUCLEOTIDE SEQUENCE [LARGE SCALE GENOMIC DNA]</scope>
</reference>
<dbReference type="GO" id="GO:0048364">
    <property type="term" value="P:root development"/>
    <property type="evidence" value="ECO:0007669"/>
    <property type="project" value="InterPro"/>
</dbReference>
<name>W1NLK7_AMBTC</name>
<organism evidence="1 2">
    <name type="scientific">Amborella trichopoda</name>
    <dbReference type="NCBI Taxonomy" id="13333"/>
    <lineage>
        <taxon>Eukaryota</taxon>
        <taxon>Viridiplantae</taxon>
        <taxon>Streptophyta</taxon>
        <taxon>Embryophyta</taxon>
        <taxon>Tracheophyta</taxon>
        <taxon>Spermatophyta</taxon>
        <taxon>Magnoliopsida</taxon>
        <taxon>Amborellales</taxon>
        <taxon>Amborellaceae</taxon>
        <taxon>Amborella</taxon>
    </lineage>
</organism>
<sequence length="191" mass="21665">MHACPLVHWKQQSLDLGFGSYTMDAPNPYHVRSNSLPSKSHPILHQLNEKLLRFSYCDARQTASCPVDSLVDIYNDSEDFLRLPLVHEAIRRQHIWVDEILDETLILMDMCSKMNDAIARVREQQAGVLSALRRRDHTALRGQIGACILAQKKMTKELANSLGTLQKTYKSVSYQSQDRGSSQDDDVPCVP</sequence>
<proteinExistence type="predicted"/>
<evidence type="ECO:0000313" key="2">
    <source>
        <dbReference type="Proteomes" id="UP000017836"/>
    </source>
</evidence>
<dbReference type="AlphaFoldDB" id="W1NLK7"/>